<sequence>MTDTALPPALDSHTLLVAAVIVHDTAAGRVLLIQRGPDAKFAAGHWDLPVGKADKGEIITTTAARELKEETGLVVEPAELKVAGIIHGAWGVEAPNGFLTVVFVANTWTGEPVNAEPHKHSQVTWFPVEQVPSQFVRTTREALMNYLHGGPMVSTDGF</sequence>
<proteinExistence type="inferred from homology"/>
<protein>
    <submittedName>
        <fullName evidence="4">NUDIX domain-containing protein</fullName>
    </submittedName>
</protein>
<dbReference type="InterPro" id="IPR015797">
    <property type="entry name" value="NUDIX_hydrolase-like_dom_sf"/>
</dbReference>
<gene>
    <name evidence="4" type="ORF">GCM10010151_57670</name>
</gene>
<organism evidence="4 5">
    <name type="scientific">Actinoallomurus spadix</name>
    <dbReference type="NCBI Taxonomy" id="79912"/>
    <lineage>
        <taxon>Bacteria</taxon>
        <taxon>Bacillati</taxon>
        <taxon>Actinomycetota</taxon>
        <taxon>Actinomycetes</taxon>
        <taxon>Streptosporangiales</taxon>
        <taxon>Thermomonosporaceae</taxon>
        <taxon>Actinoallomurus</taxon>
    </lineage>
</organism>
<feature type="domain" description="Nudix hydrolase" evidence="3">
    <location>
        <begin position="12"/>
        <end position="148"/>
    </location>
</feature>
<evidence type="ECO:0000259" key="3">
    <source>
        <dbReference type="PROSITE" id="PS51462"/>
    </source>
</evidence>
<comment type="caution">
    <text evidence="4">The sequence shown here is derived from an EMBL/GenBank/DDBJ whole genome shotgun (WGS) entry which is preliminary data.</text>
</comment>
<dbReference type="SUPFAM" id="SSF55811">
    <property type="entry name" value="Nudix"/>
    <property type="match status" value="1"/>
</dbReference>
<comment type="similarity">
    <text evidence="1">Belongs to the Nudix hydrolase family.</text>
</comment>
<evidence type="ECO:0000313" key="5">
    <source>
        <dbReference type="Proteomes" id="UP001501822"/>
    </source>
</evidence>
<dbReference type="PANTHER" id="PTHR43736:SF1">
    <property type="entry name" value="DIHYDRONEOPTERIN TRIPHOSPHATE DIPHOSPHATASE"/>
    <property type="match status" value="1"/>
</dbReference>
<evidence type="ECO:0000313" key="4">
    <source>
        <dbReference type="EMBL" id="GAA0360279.1"/>
    </source>
</evidence>
<dbReference type="PANTHER" id="PTHR43736">
    <property type="entry name" value="ADP-RIBOSE PYROPHOSPHATASE"/>
    <property type="match status" value="1"/>
</dbReference>
<dbReference type="InterPro" id="IPR020084">
    <property type="entry name" value="NUDIX_hydrolase_CS"/>
</dbReference>
<dbReference type="InterPro" id="IPR000086">
    <property type="entry name" value="NUDIX_hydrolase_dom"/>
</dbReference>
<reference evidence="5" key="1">
    <citation type="journal article" date="2019" name="Int. J. Syst. Evol. Microbiol.">
        <title>The Global Catalogue of Microorganisms (GCM) 10K type strain sequencing project: providing services to taxonomists for standard genome sequencing and annotation.</title>
        <authorList>
            <consortium name="The Broad Institute Genomics Platform"/>
            <consortium name="The Broad Institute Genome Sequencing Center for Infectious Disease"/>
            <person name="Wu L."/>
            <person name="Ma J."/>
        </authorList>
    </citation>
    <scope>NUCLEOTIDE SEQUENCE [LARGE SCALE GENOMIC DNA]</scope>
    <source>
        <strain evidence="5">JCM 3146</strain>
    </source>
</reference>
<dbReference type="EMBL" id="BAAABM010000053">
    <property type="protein sequence ID" value="GAA0360279.1"/>
    <property type="molecule type" value="Genomic_DNA"/>
</dbReference>
<dbReference type="PROSITE" id="PS51462">
    <property type="entry name" value="NUDIX"/>
    <property type="match status" value="1"/>
</dbReference>
<dbReference type="RefSeq" id="WP_252803759.1">
    <property type="nucleotide sequence ID" value="NZ_BAAABM010000053.1"/>
</dbReference>
<dbReference type="Gene3D" id="3.90.79.10">
    <property type="entry name" value="Nucleoside Triphosphate Pyrophosphohydrolase"/>
    <property type="match status" value="1"/>
</dbReference>
<name>A0ABP3H4X3_9ACTN</name>
<evidence type="ECO:0000256" key="2">
    <source>
        <dbReference type="ARBA" id="ARBA00022801"/>
    </source>
</evidence>
<evidence type="ECO:0000256" key="1">
    <source>
        <dbReference type="ARBA" id="ARBA00005582"/>
    </source>
</evidence>
<accession>A0ABP3H4X3</accession>
<dbReference type="Pfam" id="PF00293">
    <property type="entry name" value="NUDIX"/>
    <property type="match status" value="1"/>
</dbReference>
<keyword evidence="5" id="KW-1185">Reference proteome</keyword>
<dbReference type="Proteomes" id="UP001501822">
    <property type="component" value="Unassembled WGS sequence"/>
</dbReference>
<keyword evidence="2" id="KW-0378">Hydrolase</keyword>
<dbReference type="PROSITE" id="PS00893">
    <property type="entry name" value="NUDIX_BOX"/>
    <property type="match status" value="1"/>
</dbReference>